<feature type="domain" description="S-adenosylmethionine-dependent methyltransferase Rv2258c-like winged HTH" evidence="2">
    <location>
        <begin position="17"/>
        <end position="92"/>
    </location>
</feature>
<dbReference type="Proteomes" id="UP000492821">
    <property type="component" value="Unassembled WGS sequence"/>
</dbReference>
<sequence>MSEDLRQRILNVAVQSNIALGISLADRLGIFPALGKTGSEAAPAHYDAVAKEAGLKPRYTKELLALLACGDIITVTPDGDHFYMSPAAAEVLNSPIKDKGVSLCLFVPMHAQVFNPISEVFQLNGPLGMEYANYGDFYGTMDELSASLHKKHLVPDLVPLTGMKEALEAGISFLDTDARAMDPSWNDKFEFVMIFDACHDQCRPDLAIKEIYRVLKSGGVFAMVEIDGTSNVYEDRQTFGIGCAAFYSASVFHCLPVGSNTPDALAMGTMMGTKKGRKLLLDAGFNDIKIEKVPFFDFNVLYLAKK</sequence>
<protein>
    <submittedName>
        <fullName evidence="4">Methyltranfer_dom domain-containing protein</fullName>
    </submittedName>
</protein>
<dbReference type="Pfam" id="PF21320">
    <property type="entry name" value="WHD_Rv2258c"/>
    <property type="match status" value="1"/>
</dbReference>
<feature type="domain" description="Methyltransferase" evidence="1">
    <location>
        <begin position="170"/>
        <end position="227"/>
    </location>
</feature>
<dbReference type="Pfam" id="PF13847">
    <property type="entry name" value="Methyltransf_31"/>
    <property type="match status" value="1"/>
</dbReference>
<dbReference type="InterPro" id="IPR048711">
    <property type="entry name" value="WHD_Rv2258c"/>
</dbReference>
<evidence type="ECO:0000313" key="4">
    <source>
        <dbReference type="WBParaSite" id="Pan_g4654.t1"/>
    </source>
</evidence>
<dbReference type="AlphaFoldDB" id="A0A7E4VX77"/>
<evidence type="ECO:0000259" key="1">
    <source>
        <dbReference type="Pfam" id="PF13847"/>
    </source>
</evidence>
<organism evidence="3 4">
    <name type="scientific">Panagrellus redivivus</name>
    <name type="common">Microworm</name>
    <dbReference type="NCBI Taxonomy" id="6233"/>
    <lineage>
        <taxon>Eukaryota</taxon>
        <taxon>Metazoa</taxon>
        <taxon>Ecdysozoa</taxon>
        <taxon>Nematoda</taxon>
        <taxon>Chromadorea</taxon>
        <taxon>Rhabditida</taxon>
        <taxon>Tylenchina</taxon>
        <taxon>Panagrolaimomorpha</taxon>
        <taxon>Panagrolaimoidea</taxon>
        <taxon>Panagrolaimidae</taxon>
        <taxon>Panagrellus</taxon>
    </lineage>
</organism>
<dbReference type="InterPro" id="IPR029063">
    <property type="entry name" value="SAM-dependent_MTases_sf"/>
</dbReference>
<evidence type="ECO:0000259" key="2">
    <source>
        <dbReference type="Pfam" id="PF21320"/>
    </source>
</evidence>
<evidence type="ECO:0000313" key="3">
    <source>
        <dbReference type="Proteomes" id="UP000492821"/>
    </source>
</evidence>
<proteinExistence type="predicted"/>
<dbReference type="Gene3D" id="3.40.50.150">
    <property type="entry name" value="Vaccinia Virus protein VP39"/>
    <property type="match status" value="1"/>
</dbReference>
<keyword evidence="3" id="KW-1185">Reference proteome</keyword>
<name>A0A7E4VX77_PANRE</name>
<dbReference type="PANTHER" id="PTHR45581:SF3">
    <property type="entry name" value="METHYLTRANSFERASE DOMAIN-CONTAINING PROTEIN"/>
    <property type="match status" value="1"/>
</dbReference>
<accession>A0A7E4VX77</accession>
<reference evidence="4" key="2">
    <citation type="submission" date="2020-10" db="UniProtKB">
        <authorList>
            <consortium name="WormBaseParasite"/>
        </authorList>
    </citation>
    <scope>IDENTIFICATION</scope>
</reference>
<dbReference type="InterPro" id="IPR025714">
    <property type="entry name" value="Methyltranfer_dom"/>
</dbReference>
<dbReference type="SUPFAM" id="SSF53335">
    <property type="entry name" value="S-adenosyl-L-methionine-dependent methyltransferases"/>
    <property type="match status" value="1"/>
</dbReference>
<reference evidence="3" key="1">
    <citation type="journal article" date="2013" name="Genetics">
        <title>The draft genome and transcriptome of Panagrellus redivivus are shaped by the harsh demands of a free-living lifestyle.</title>
        <authorList>
            <person name="Srinivasan J."/>
            <person name="Dillman A.R."/>
            <person name="Macchietto M.G."/>
            <person name="Heikkinen L."/>
            <person name="Lakso M."/>
            <person name="Fracchia K.M."/>
            <person name="Antoshechkin I."/>
            <person name="Mortazavi A."/>
            <person name="Wong G."/>
            <person name="Sternberg P.W."/>
        </authorList>
    </citation>
    <scope>NUCLEOTIDE SEQUENCE [LARGE SCALE GENOMIC DNA]</scope>
    <source>
        <strain evidence="3">MT8872</strain>
    </source>
</reference>
<dbReference type="WBParaSite" id="Pan_g4654.t1">
    <property type="protein sequence ID" value="Pan_g4654.t1"/>
    <property type="gene ID" value="Pan_g4654"/>
</dbReference>
<dbReference type="PANTHER" id="PTHR45581">
    <property type="entry name" value="PROTEIN CBG10435"/>
    <property type="match status" value="1"/>
</dbReference>